<dbReference type="InterPro" id="IPR000531">
    <property type="entry name" value="Beta-barrel_TonB"/>
</dbReference>
<keyword evidence="8" id="KW-0406">Ion transport</keyword>
<evidence type="ECO:0000256" key="5">
    <source>
        <dbReference type="ARBA" id="ARBA00022692"/>
    </source>
</evidence>
<dbReference type="Pfam" id="PF07715">
    <property type="entry name" value="Plug"/>
    <property type="match status" value="1"/>
</dbReference>
<evidence type="ECO:0000259" key="16">
    <source>
        <dbReference type="Pfam" id="PF00593"/>
    </source>
</evidence>
<dbReference type="InterPro" id="IPR036942">
    <property type="entry name" value="Beta-barrel_TonB_sf"/>
</dbReference>
<dbReference type="Proteomes" id="UP000030518">
    <property type="component" value="Unassembled WGS sequence"/>
</dbReference>
<dbReference type="EMBL" id="JRKJ01000008">
    <property type="protein sequence ID" value="KGQ19234.1"/>
    <property type="molecule type" value="Genomic_DNA"/>
</dbReference>
<dbReference type="PROSITE" id="PS52016">
    <property type="entry name" value="TONB_DEPENDENT_REC_3"/>
    <property type="match status" value="1"/>
</dbReference>
<reference evidence="18 19" key="1">
    <citation type="submission" date="2014-09" db="EMBL/GenBank/DDBJ databases">
        <title>Genome sequences of Lysobacter dokdonensis DS-58.</title>
        <authorList>
            <person name="Kim J.F."/>
            <person name="Kwak M.-J."/>
        </authorList>
    </citation>
    <scope>NUCLEOTIDE SEQUENCE [LARGE SCALE GENOMIC DNA]</scope>
    <source>
        <strain evidence="18 19">DS-58</strain>
    </source>
</reference>
<evidence type="ECO:0000259" key="17">
    <source>
        <dbReference type="Pfam" id="PF07715"/>
    </source>
</evidence>
<keyword evidence="2 12" id="KW-0813">Transport</keyword>
<evidence type="ECO:0000256" key="9">
    <source>
        <dbReference type="ARBA" id="ARBA00023077"/>
    </source>
</evidence>
<gene>
    <name evidence="18" type="ORF">LF41_2880</name>
</gene>
<keyword evidence="9 14" id="KW-0798">TonB box</keyword>
<feature type="chain" id="PRO_5002007839" evidence="15">
    <location>
        <begin position="39"/>
        <end position="775"/>
    </location>
</feature>
<evidence type="ECO:0000256" key="2">
    <source>
        <dbReference type="ARBA" id="ARBA00022448"/>
    </source>
</evidence>
<dbReference type="InterPro" id="IPR039426">
    <property type="entry name" value="TonB-dep_rcpt-like"/>
</dbReference>
<keyword evidence="7" id="KW-0408">Iron</keyword>
<dbReference type="GO" id="GO:0006826">
    <property type="term" value="P:iron ion transport"/>
    <property type="evidence" value="ECO:0007669"/>
    <property type="project" value="UniProtKB-KW"/>
</dbReference>
<dbReference type="STRING" id="1300345.LF41_2880"/>
<name>A0A0A2X207_9GAMM</name>
<evidence type="ECO:0000313" key="19">
    <source>
        <dbReference type="Proteomes" id="UP000030518"/>
    </source>
</evidence>
<keyword evidence="3 12" id="KW-1134">Transmembrane beta strand</keyword>
<feature type="signal peptide" evidence="15">
    <location>
        <begin position="1"/>
        <end position="38"/>
    </location>
</feature>
<dbReference type="PANTHER" id="PTHR32552">
    <property type="entry name" value="FERRICHROME IRON RECEPTOR-RELATED"/>
    <property type="match status" value="1"/>
</dbReference>
<dbReference type="PANTHER" id="PTHR32552:SF81">
    <property type="entry name" value="TONB-DEPENDENT OUTER MEMBRANE RECEPTOR"/>
    <property type="match status" value="1"/>
</dbReference>
<dbReference type="SUPFAM" id="SSF56935">
    <property type="entry name" value="Porins"/>
    <property type="match status" value="1"/>
</dbReference>
<evidence type="ECO:0000256" key="7">
    <source>
        <dbReference type="ARBA" id="ARBA00023004"/>
    </source>
</evidence>
<keyword evidence="10 12" id="KW-0472">Membrane</keyword>
<comment type="subcellular location">
    <subcellularLocation>
        <location evidence="1 12">Cell outer membrane</location>
        <topology evidence="1 12">Multi-pass membrane protein</topology>
    </subcellularLocation>
</comment>
<accession>A0A0A2X207</accession>
<sequence>MASIRGRPPRLHRGMERMKRKTLSLAIACAMLPTIAWAQDAQPAASTQQETAAKKTTTLESVTVTARKREETLQEVPVAVTAFTSDALDKLQVEDLGDLDAQVPNLTVYAARGSSSTITAYIRGVGQSDPLWGVDPGVGIYMDDVYIARPQGGLLDVFDVERVEVLRGPQGTLYGKNTIGGAIKYVSRPLTPDMQGFGSVTLGNYGQRDFKAGIGGGLGGNDALRARVAVADMHRNGFGENLVTGDDVSDKDVTAFRLSVGAFVTDDFDLQFNVDHVDDTSGVRAAQMLAPNPFAPSIFAPNPNAPENAPLVANRFDVRNGMPNINDTTMLGMSVTANYKFNDDWTFKYVWAKRESDTETNIDFDTLQSKTADVKAFYSDQQTTHELQVNYDAGGRVHGVMGIYSFDGYAGGQVLNNFFNLSFGDTHGTVYTQSTAVYADWTFDITEKFSIDAGVRYTDEDKHAVVTNQCYSDSTFTNVANCAGLGTPIAAGFDRTINFKNTSPKISLDYQVTDDIMAYALASRGFKSGGYNIRAQATAVPRSAEPFEDEQVDSYEIGAKMGFLDQSLFLNAAYFYNKYDDMQLSVFTEYTLPNGTRAFFGDFTNAGAGTVQGVELEYQWLANEHFTLSGNLAWLDAQFDEYLYKGFNIADQQEFTNAPEFSGAVNLEYRTPVGDMGELSARLTYSYQSEVTATTEVTRDPVTNVRTTPITQDGYGLVNAGVTWAIDDHWSVIAQGTNLTDKEFLTTGYVIPALGVRTGFYGNPRQYSLTVKYNF</sequence>
<keyword evidence="5 12" id="KW-0812">Transmembrane</keyword>
<evidence type="ECO:0000256" key="13">
    <source>
        <dbReference type="PROSITE-ProRule" id="PRU10144"/>
    </source>
</evidence>
<feature type="domain" description="TonB-dependent receptor plug" evidence="17">
    <location>
        <begin position="73"/>
        <end position="182"/>
    </location>
</feature>
<dbReference type="GO" id="GO:0009279">
    <property type="term" value="C:cell outer membrane"/>
    <property type="evidence" value="ECO:0007669"/>
    <property type="project" value="UniProtKB-SubCell"/>
</dbReference>
<evidence type="ECO:0000256" key="10">
    <source>
        <dbReference type="ARBA" id="ARBA00023136"/>
    </source>
</evidence>
<keyword evidence="18" id="KW-0675">Receptor</keyword>
<feature type="short sequence motif" description="TonB C-terminal box" evidence="13">
    <location>
        <begin position="758"/>
        <end position="775"/>
    </location>
</feature>
<dbReference type="InterPro" id="IPR012910">
    <property type="entry name" value="Plug_dom"/>
</dbReference>
<comment type="caution">
    <text evidence="18">The sequence shown here is derived from an EMBL/GenBank/DDBJ whole genome shotgun (WGS) entry which is preliminary data.</text>
</comment>
<dbReference type="CDD" id="cd01347">
    <property type="entry name" value="ligand_gated_channel"/>
    <property type="match status" value="1"/>
</dbReference>
<dbReference type="Pfam" id="PF00593">
    <property type="entry name" value="TonB_dep_Rec_b-barrel"/>
    <property type="match status" value="1"/>
</dbReference>
<dbReference type="eggNOG" id="COG4771">
    <property type="taxonomic scope" value="Bacteria"/>
</dbReference>
<dbReference type="Gene3D" id="2.40.170.20">
    <property type="entry name" value="TonB-dependent receptor, beta-barrel domain"/>
    <property type="match status" value="1"/>
</dbReference>
<keyword evidence="6 15" id="KW-0732">Signal</keyword>
<evidence type="ECO:0000256" key="6">
    <source>
        <dbReference type="ARBA" id="ARBA00022729"/>
    </source>
</evidence>
<dbReference type="AlphaFoldDB" id="A0A0A2X207"/>
<keyword evidence="19" id="KW-1185">Reference proteome</keyword>
<evidence type="ECO:0000256" key="3">
    <source>
        <dbReference type="ARBA" id="ARBA00022452"/>
    </source>
</evidence>
<evidence type="ECO:0000256" key="12">
    <source>
        <dbReference type="PROSITE-ProRule" id="PRU01360"/>
    </source>
</evidence>
<evidence type="ECO:0000256" key="11">
    <source>
        <dbReference type="ARBA" id="ARBA00023237"/>
    </source>
</evidence>
<evidence type="ECO:0000256" key="4">
    <source>
        <dbReference type="ARBA" id="ARBA00022496"/>
    </source>
</evidence>
<evidence type="ECO:0000313" key="18">
    <source>
        <dbReference type="EMBL" id="KGQ19234.1"/>
    </source>
</evidence>
<keyword evidence="4" id="KW-0410">Iron transport</keyword>
<keyword evidence="11 12" id="KW-0998">Cell outer membrane</keyword>
<feature type="domain" description="TonB-dependent receptor-like beta-barrel" evidence="16">
    <location>
        <begin position="271"/>
        <end position="739"/>
    </location>
</feature>
<comment type="similarity">
    <text evidence="12 14">Belongs to the TonB-dependent receptor family.</text>
</comment>
<dbReference type="PROSITE" id="PS01156">
    <property type="entry name" value="TONB_DEPENDENT_REC_2"/>
    <property type="match status" value="1"/>
</dbReference>
<dbReference type="PATRIC" id="fig|1300345.3.peg.1432"/>
<protein>
    <submittedName>
        <fullName evidence="18">TonB-dependent receptor</fullName>
    </submittedName>
</protein>
<evidence type="ECO:0000256" key="14">
    <source>
        <dbReference type="RuleBase" id="RU003357"/>
    </source>
</evidence>
<evidence type="ECO:0000256" key="1">
    <source>
        <dbReference type="ARBA" id="ARBA00004571"/>
    </source>
</evidence>
<evidence type="ECO:0000256" key="8">
    <source>
        <dbReference type="ARBA" id="ARBA00023065"/>
    </source>
</evidence>
<organism evidence="18 19">
    <name type="scientific">Lysobacter dokdonensis DS-58</name>
    <dbReference type="NCBI Taxonomy" id="1300345"/>
    <lineage>
        <taxon>Bacteria</taxon>
        <taxon>Pseudomonadati</taxon>
        <taxon>Pseudomonadota</taxon>
        <taxon>Gammaproteobacteria</taxon>
        <taxon>Lysobacterales</taxon>
        <taxon>Lysobacteraceae</taxon>
        <taxon>Noviluteimonas</taxon>
    </lineage>
</organism>
<dbReference type="InterPro" id="IPR010917">
    <property type="entry name" value="TonB_rcpt_CS"/>
</dbReference>
<evidence type="ECO:0000256" key="15">
    <source>
        <dbReference type="SAM" id="SignalP"/>
    </source>
</evidence>
<proteinExistence type="inferred from homology"/>